<comment type="caution">
    <text evidence="3">The sequence shown here is derived from an EMBL/GenBank/DDBJ whole genome shotgun (WGS) entry which is preliminary data.</text>
</comment>
<dbReference type="RefSeq" id="WP_343892948.1">
    <property type="nucleotide sequence ID" value="NZ_BAAAEH010000066.1"/>
</dbReference>
<dbReference type="SUPFAM" id="SSF47473">
    <property type="entry name" value="EF-hand"/>
    <property type="match status" value="1"/>
</dbReference>
<keyword evidence="1" id="KW-1133">Transmembrane helix</keyword>
<accession>A0ABU9Y5F6</accession>
<dbReference type="InterPro" id="IPR011992">
    <property type="entry name" value="EF-hand-dom_pair"/>
</dbReference>
<evidence type="ECO:0000313" key="3">
    <source>
        <dbReference type="EMBL" id="MEN2791034.1"/>
    </source>
</evidence>
<feature type="domain" description="EF-hand" evidence="2">
    <location>
        <begin position="93"/>
        <end position="113"/>
    </location>
</feature>
<protein>
    <submittedName>
        <fullName evidence="3">EF-hand domain-containing protein</fullName>
    </submittedName>
</protein>
<dbReference type="Pfam" id="PF13202">
    <property type="entry name" value="EF-hand_5"/>
    <property type="match status" value="1"/>
</dbReference>
<evidence type="ECO:0000259" key="2">
    <source>
        <dbReference type="PROSITE" id="PS50222"/>
    </source>
</evidence>
<reference evidence="3 4" key="1">
    <citation type="submission" date="2024-05" db="EMBL/GenBank/DDBJ databases">
        <authorList>
            <person name="Liu Q."/>
            <person name="Xin Y.-H."/>
        </authorList>
    </citation>
    <scope>NUCLEOTIDE SEQUENCE [LARGE SCALE GENOMIC DNA]</scope>
    <source>
        <strain evidence="3 4">CGMCC 1.10181</strain>
    </source>
</reference>
<proteinExistence type="predicted"/>
<dbReference type="InterPro" id="IPR018247">
    <property type="entry name" value="EF_Hand_1_Ca_BS"/>
</dbReference>
<keyword evidence="4" id="KW-1185">Reference proteome</keyword>
<dbReference type="EMBL" id="JBDIME010000014">
    <property type="protein sequence ID" value="MEN2791034.1"/>
    <property type="molecule type" value="Genomic_DNA"/>
</dbReference>
<keyword evidence="1" id="KW-0812">Transmembrane</keyword>
<organism evidence="3 4">
    <name type="scientific">Sphingomonas oligophenolica</name>
    <dbReference type="NCBI Taxonomy" id="301154"/>
    <lineage>
        <taxon>Bacteria</taxon>
        <taxon>Pseudomonadati</taxon>
        <taxon>Pseudomonadota</taxon>
        <taxon>Alphaproteobacteria</taxon>
        <taxon>Sphingomonadales</taxon>
        <taxon>Sphingomonadaceae</taxon>
        <taxon>Sphingomonas</taxon>
    </lineage>
</organism>
<keyword evidence="1" id="KW-0472">Membrane</keyword>
<evidence type="ECO:0000256" key="1">
    <source>
        <dbReference type="SAM" id="Phobius"/>
    </source>
</evidence>
<name>A0ABU9Y5F6_9SPHN</name>
<sequence>MASVKPPKKSETIEIRLSHEAKAAFMERCRHERLTASEAIRLFIDDQLDPRAPPRRRRAVSWRILAASVAGAVFGLGAAAPSFAWATQNTRPVFDQLDRNHDGVLSYEEFRTR</sequence>
<dbReference type="PROSITE" id="PS00018">
    <property type="entry name" value="EF_HAND_1"/>
    <property type="match status" value="1"/>
</dbReference>
<dbReference type="InterPro" id="IPR002048">
    <property type="entry name" value="EF_hand_dom"/>
</dbReference>
<dbReference type="Proteomes" id="UP001419910">
    <property type="component" value="Unassembled WGS sequence"/>
</dbReference>
<dbReference type="Gene3D" id="1.10.238.10">
    <property type="entry name" value="EF-hand"/>
    <property type="match status" value="1"/>
</dbReference>
<dbReference type="PROSITE" id="PS50222">
    <property type="entry name" value="EF_HAND_2"/>
    <property type="match status" value="1"/>
</dbReference>
<evidence type="ECO:0000313" key="4">
    <source>
        <dbReference type="Proteomes" id="UP001419910"/>
    </source>
</evidence>
<feature type="transmembrane region" description="Helical" evidence="1">
    <location>
        <begin position="64"/>
        <end position="86"/>
    </location>
</feature>
<gene>
    <name evidence="3" type="ORF">ABC974_15475</name>
</gene>